<evidence type="ECO:0000256" key="2">
    <source>
        <dbReference type="ARBA" id="ARBA00018577"/>
    </source>
</evidence>
<dbReference type="EMBL" id="WNWW01000897">
    <property type="protein sequence ID" value="KAF3421038.1"/>
    <property type="molecule type" value="Genomic_DNA"/>
</dbReference>
<organism evidence="4 5">
    <name type="scientific">Frieseomelitta varia</name>
    <dbReference type="NCBI Taxonomy" id="561572"/>
    <lineage>
        <taxon>Eukaryota</taxon>
        <taxon>Metazoa</taxon>
        <taxon>Ecdysozoa</taxon>
        <taxon>Arthropoda</taxon>
        <taxon>Hexapoda</taxon>
        <taxon>Insecta</taxon>
        <taxon>Pterygota</taxon>
        <taxon>Neoptera</taxon>
        <taxon>Endopterygota</taxon>
        <taxon>Hymenoptera</taxon>
        <taxon>Apocrita</taxon>
        <taxon>Aculeata</taxon>
        <taxon>Apoidea</taxon>
        <taxon>Anthophila</taxon>
        <taxon>Apidae</taxon>
        <taxon>Frieseomelitta</taxon>
    </lineage>
</organism>
<evidence type="ECO:0000313" key="5">
    <source>
        <dbReference type="Proteomes" id="UP000655588"/>
    </source>
</evidence>
<keyword evidence="3" id="KW-0576">Peroxisome</keyword>
<evidence type="ECO:0000256" key="3">
    <source>
        <dbReference type="RuleBase" id="RU365003"/>
    </source>
</evidence>
<comment type="subcellular location">
    <subcellularLocation>
        <location evidence="3">Peroxisome membrane</location>
    </subcellularLocation>
</comment>
<gene>
    <name evidence="4" type="ORF">E2986_04866</name>
</gene>
<proteinExistence type="inferred from homology"/>
<dbReference type="AlphaFoldDB" id="A0A833S5S0"/>
<dbReference type="InterPro" id="IPR013919">
    <property type="entry name" value="Pex16"/>
</dbReference>
<reference evidence="4" key="1">
    <citation type="submission" date="2019-11" db="EMBL/GenBank/DDBJ databases">
        <title>The nuclear and mitochondrial genomes of Frieseomelitta varia - a highly eusocial stingless bee (Meliponini) with a permanently sterile worker caste.</title>
        <authorList>
            <person name="Freitas F.C.P."/>
            <person name="Lourenco A.P."/>
            <person name="Nunes F.M.F."/>
            <person name="Paschoal A.R."/>
            <person name="Abreu F.C.P."/>
            <person name="Barbin F.O."/>
            <person name="Bataglia L."/>
            <person name="Cardoso-Junior C.A.M."/>
            <person name="Cervoni M.S."/>
            <person name="Silva S.R."/>
            <person name="Dalarmi F."/>
            <person name="Del Lama M.A."/>
            <person name="Depintor T.S."/>
            <person name="Ferreira K.M."/>
            <person name="Goria P.S."/>
            <person name="Jaskot M.C."/>
            <person name="Lago D.C."/>
            <person name="Luna-Lucena D."/>
            <person name="Moda L.M."/>
            <person name="Nascimento L."/>
            <person name="Pedrino M."/>
            <person name="Rabico F.O."/>
            <person name="Sanches F.C."/>
            <person name="Santos D.E."/>
            <person name="Santos C.G."/>
            <person name="Vieira J."/>
            <person name="Lopes T.F."/>
            <person name="Barchuk A.R."/>
            <person name="Hartfelder K."/>
            <person name="Simoes Z.L.P."/>
            <person name="Bitondi M.M.G."/>
            <person name="Pinheiro D.G."/>
        </authorList>
    </citation>
    <scope>NUCLEOTIDE SEQUENCE</scope>
    <source>
        <strain evidence="4">USP_RPSP 00005682</strain>
        <tissue evidence="4">Whole individual</tissue>
    </source>
</reference>
<sequence>MVLDIINSSVLKIIEPYRNWIIENPQLLCEIENMVHCLPYFTAGHFNNSTFVSELLYSTSNLIVLFNDLLMCSGKCVNLKFRQFETKIKIWLTVVEYTEALVEISAKKLWGQTGKWFMIIVVQLFKTVLRLMLIHIYKERVTKSPPIQPLNREKLNDSHSDKLGEGFKLKRSGTIVRSIRSINHSYVRTWKPLSSDVQNNDNLNRSPVLEKNLILAETLYVLKPLFHLGCISVTGKKRWPPWLLSLAIDLFSLKIVNNQTKNMSFSKEEEKEFFRRKVALLLYMLKSPFYDKYSRIRIYAILTALSNTVPLARFLTEPIKKYLPHWQSTYFYLWSSDGKVVLYNLLKHLTIHNLLTLSRQDVSSKNFGHV</sequence>
<evidence type="ECO:0000256" key="1">
    <source>
        <dbReference type="ARBA" id="ARBA00009505"/>
    </source>
</evidence>
<name>A0A833S5S0_9HYME</name>
<keyword evidence="3" id="KW-0962">Peroxisome biogenesis</keyword>
<dbReference type="GO" id="GO:0005778">
    <property type="term" value="C:peroxisomal membrane"/>
    <property type="evidence" value="ECO:0007669"/>
    <property type="project" value="UniProtKB-SubCell"/>
</dbReference>
<protein>
    <recommendedName>
        <fullName evidence="2 3">Peroxisomal membrane protein PEX16</fullName>
    </recommendedName>
</protein>
<dbReference type="Pfam" id="PF08610">
    <property type="entry name" value="Pex16"/>
    <property type="match status" value="1"/>
</dbReference>
<dbReference type="GO" id="GO:0007031">
    <property type="term" value="P:peroxisome organization"/>
    <property type="evidence" value="ECO:0007669"/>
    <property type="project" value="UniProtKB-KW"/>
</dbReference>
<dbReference type="PANTHER" id="PTHR13299:SF0">
    <property type="entry name" value="PEROXISOMAL MEMBRANE PROTEIN PEX16"/>
    <property type="match status" value="1"/>
</dbReference>
<dbReference type="PANTHER" id="PTHR13299">
    <property type="entry name" value="PEROXISOMAL MEMBRANE PROTEIN PEX16"/>
    <property type="match status" value="1"/>
</dbReference>
<accession>A0A833S5S0</accession>
<comment type="caution">
    <text evidence="4">The sequence shown here is derived from an EMBL/GenBank/DDBJ whole genome shotgun (WGS) entry which is preliminary data.</text>
</comment>
<comment type="similarity">
    <text evidence="1 3">Belongs to the peroxin-16 family.</text>
</comment>
<dbReference type="Proteomes" id="UP000655588">
    <property type="component" value="Unassembled WGS sequence"/>
</dbReference>
<keyword evidence="5" id="KW-1185">Reference proteome</keyword>
<evidence type="ECO:0000313" key="4">
    <source>
        <dbReference type="EMBL" id="KAF3421038.1"/>
    </source>
</evidence>